<keyword evidence="5" id="KW-1185">Reference proteome</keyword>
<gene>
    <name evidence="4" type="ORF">L2764_22040</name>
</gene>
<feature type="DNA-binding region" description="H-T-H motif" evidence="2">
    <location>
        <begin position="41"/>
        <end position="60"/>
    </location>
</feature>
<name>A0ABT0LHE5_9GAMM</name>
<reference evidence="4 5" key="1">
    <citation type="submission" date="2022-01" db="EMBL/GenBank/DDBJ databases">
        <title>Whole genome-based taxonomy of the Shewanellaceae.</title>
        <authorList>
            <person name="Martin-Rodriguez A.J."/>
        </authorList>
    </citation>
    <scope>NUCLEOTIDE SEQUENCE [LARGE SCALE GENOMIC DNA]</scope>
    <source>
        <strain evidence="4 5">DSM 17177</strain>
    </source>
</reference>
<organism evidence="4 5">
    <name type="scientific">Shewanella surugensis</name>
    <dbReference type="NCBI Taxonomy" id="212020"/>
    <lineage>
        <taxon>Bacteria</taxon>
        <taxon>Pseudomonadati</taxon>
        <taxon>Pseudomonadota</taxon>
        <taxon>Gammaproteobacteria</taxon>
        <taxon>Alteromonadales</taxon>
        <taxon>Shewanellaceae</taxon>
        <taxon>Shewanella</taxon>
    </lineage>
</organism>
<accession>A0ABT0LHE5</accession>
<dbReference type="SUPFAM" id="SSF46689">
    <property type="entry name" value="Homeodomain-like"/>
    <property type="match status" value="1"/>
</dbReference>
<comment type="caution">
    <text evidence="4">The sequence shown here is derived from an EMBL/GenBank/DDBJ whole genome shotgun (WGS) entry which is preliminary data.</text>
</comment>
<evidence type="ECO:0000256" key="1">
    <source>
        <dbReference type="ARBA" id="ARBA00023125"/>
    </source>
</evidence>
<proteinExistence type="predicted"/>
<dbReference type="InterPro" id="IPR009057">
    <property type="entry name" value="Homeodomain-like_sf"/>
</dbReference>
<dbReference type="EMBL" id="JAKIKS010000127">
    <property type="protein sequence ID" value="MCL1127085.1"/>
    <property type="molecule type" value="Genomic_DNA"/>
</dbReference>
<feature type="domain" description="HTH tetR-type" evidence="3">
    <location>
        <begin position="18"/>
        <end position="78"/>
    </location>
</feature>
<evidence type="ECO:0000259" key="3">
    <source>
        <dbReference type="PROSITE" id="PS50977"/>
    </source>
</evidence>
<evidence type="ECO:0000313" key="4">
    <source>
        <dbReference type="EMBL" id="MCL1127085.1"/>
    </source>
</evidence>
<evidence type="ECO:0000313" key="5">
    <source>
        <dbReference type="Proteomes" id="UP001203423"/>
    </source>
</evidence>
<sequence length="230" mass="26138">MLQPLIYVGRKASRKDGQARRIAILEATLAVIVQEGIRGVRHRAVAKKAQVPLASTTYYFSDIKCLISDALTYFAEKHLWMREKLEHKSWDLLNEWEPQWPLEEDKNQLIKDLSDIACAYVSAKIIQFDECIIEMAFQEEALRNPQLAVAISRLNEAMLNSIERFLKRAGSTASYADAHQVLGVIKWLEYQYLVKLSANHGGKNSFNSHGNLVDAHFKHIVTVMITNVVG</sequence>
<evidence type="ECO:0000256" key="2">
    <source>
        <dbReference type="PROSITE-ProRule" id="PRU00335"/>
    </source>
</evidence>
<protein>
    <submittedName>
        <fullName evidence="4">TetR/AcrR family transcriptional regulator</fullName>
    </submittedName>
</protein>
<dbReference type="PROSITE" id="PS50977">
    <property type="entry name" value="HTH_TETR_2"/>
    <property type="match status" value="1"/>
</dbReference>
<dbReference type="Gene3D" id="1.10.357.10">
    <property type="entry name" value="Tetracycline Repressor, domain 2"/>
    <property type="match status" value="1"/>
</dbReference>
<dbReference type="RefSeq" id="WP_248942490.1">
    <property type="nucleotide sequence ID" value="NZ_JAKIKS010000127.1"/>
</dbReference>
<dbReference type="Proteomes" id="UP001203423">
    <property type="component" value="Unassembled WGS sequence"/>
</dbReference>
<keyword evidence="1 2" id="KW-0238">DNA-binding</keyword>
<dbReference type="InterPro" id="IPR001647">
    <property type="entry name" value="HTH_TetR"/>
</dbReference>